<dbReference type="AlphaFoldDB" id="A0A9D1E974"/>
<dbReference type="EMBL" id="DVHM01000061">
    <property type="protein sequence ID" value="HIR70409.1"/>
    <property type="molecule type" value="Genomic_DNA"/>
</dbReference>
<comment type="caution">
    <text evidence="1">The sequence shown here is derived from an EMBL/GenBank/DDBJ whole genome shotgun (WGS) entry which is preliminary data.</text>
</comment>
<dbReference type="Proteomes" id="UP000823912">
    <property type="component" value="Unassembled WGS sequence"/>
</dbReference>
<protein>
    <submittedName>
        <fullName evidence="1">Uncharacterized protein</fullName>
    </submittedName>
</protein>
<organism evidence="1 2">
    <name type="scientific">Candidatus Pullilachnospira gallistercoris</name>
    <dbReference type="NCBI Taxonomy" id="2840911"/>
    <lineage>
        <taxon>Bacteria</taxon>
        <taxon>Bacillati</taxon>
        <taxon>Bacillota</taxon>
        <taxon>Clostridia</taxon>
        <taxon>Lachnospirales</taxon>
        <taxon>Lachnospiraceae</taxon>
        <taxon>Lachnospiraceae incertae sedis</taxon>
        <taxon>Candidatus Pullilachnospira</taxon>
    </lineage>
</organism>
<reference evidence="1" key="1">
    <citation type="submission" date="2020-10" db="EMBL/GenBank/DDBJ databases">
        <authorList>
            <person name="Gilroy R."/>
        </authorList>
    </citation>
    <scope>NUCLEOTIDE SEQUENCE</scope>
    <source>
        <strain evidence="1">ChiSjej5B23-6657</strain>
    </source>
</reference>
<evidence type="ECO:0000313" key="2">
    <source>
        <dbReference type="Proteomes" id="UP000823912"/>
    </source>
</evidence>
<proteinExistence type="predicted"/>
<sequence>MSSREKADTADVDCHEIYSDFPVEETEEEKRILDQMTGEQMAVLVCGTPASGSFQSDIGTAAATVPGAAGETTSDYIGAPGIWSTWFWRMDRLPARRELITINIVPEYLPGRCWPRPSTRI</sequence>
<evidence type="ECO:0000313" key="1">
    <source>
        <dbReference type="EMBL" id="HIR70409.1"/>
    </source>
</evidence>
<reference evidence="1" key="2">
    <citation type="journal article" date="2021" name="PeerJ">
        <title>Extensive microbial diversity within the chicken gut microbiome revealed by metagenomics and culture.</title>
        <authorList>
            <person name="Gilroy R."/>
            <person name="Ravi A."/>
            <person name="Getino M."/>
            <person name="Pursley I."/>
            <person name="Horton D.L."/>
            <person name="Alikhan N.F."/>
            <person name="Baker D."/>
            <person name="Gharbi K."/>
            <person name="Hall N."/>
            <person name="Watson M."/>
            <person name="Adriaenssens E.M."/>
            <person name="Foster-Nyarko E."/>
            <person name="Jarju S."/>
            <person name="Secka A."/>
            <person name="Antonio M."/>
            <person name="Oren A."/>
            <person name="Chaudhuri R.R."/>
            <person name="La Ragione R."/>
            <person name="Hildebrand F."/>
            <person name="Pallen M.J."/>
        </authorList>
    </citation>
    <scope>NUCLEOTIDE SEQUENCE</scope>
    <source>
        <strain evidence="1">ChiSjej5B23-6657</strain>
    </source>
</reference>
<accession>A0A9D1E974</accession>
<name>A0A9D1E974_9FIRM</name>
<gene>
    <name evidence="1" type="ORF">IAA55_03920</name>
</gene>